<reference evidence="2" key="1">
    <citation type="journal article" date="2019" name="Int. J. Syst. Evol. Microbiol.">
        <title>The Global Catalogue of Microorganisms (GCM) 10K type strain sequencing project: providing services to taxonomists for standard genome sequencing and annotation.</title>
        <authorList>
            <consortium name="The Broad Institute Genomics Platform"/>
            <consortium name="The Broad Institute Genome Sequencing Center for Infectious Disease"/>
            <person name="Wu L."/>
            <person name="Ma J."/>
        </authorList>
    </citation>
    <scope>NUCLEOTIDE SEQUENCE [LARGE SCALE GENOMIC DNA]</scope>
    <source>
        <strain evidence="2">JCM 19635</strain>
    </source>
</reference>
<dbReference type="InterPro" id="IPR036514">
    <property type="entry name" value="SGNH_hydro_sf"/>
</dbReference>
<dbReference type="Gene3D" id="3.40.50.1110">
    <property type="entry name" value="SGNH hydrolase"/>
    <property type="match status" value="1"/>
</dbReference>
<organism evidence="1 2">
    <name type="scientific">Hymenobacter humi</name>
    <dbReference type="NCBI Taxonomy" id="1411620"/>
    <lineage>
        <taxon>Bacteria</taxon>
        <taxon>Pseudomonadati</taxon>
        <taxon>Bacteroidota</taxon>
        <taxon>Cytophagia</taxon>
        <taxon>Cytophagales</taxon>
        <taxon>Hymenobacteraceae</taxon>
        <taxon>Hymenobacter</taxon>
    </lineage>
</organism>
<name>A0ABW2U5F5_9BACT</name>
<proteinExistence type="predicted"/>
<dbReference type="EMBL" id="JBHTEK010000001">
    <property type="protein sequence ID" value="MFC7667690.1"/>
    <property type="molecule type" value="Genomic_DNA"/>
</dbReference>
<sequence length="172" mass="18378">MITPETLPRFREAQELALQLPRTGMIVTTDLADSLGGIHPGYKWEVGRRLALLALAGTYKQPNVVATGPVFRSLKVKGAVATLTFAPTGGRLVSKDGKPLTGFTVAGADGVFVPAQARIEGSQVLVSAPGVARPVAVRFGWHEVLQPNLFSDQGLPARPFRTNQPEARVSIR</sequence>
<dbReference type="Proteomes" id="UP001596513">
    <property type="component" value="Unassembled WGS sequence"/>
</dbReference>
<evidence type="ECO:0008006" key="3">
    <source>
        <dbReference type="Google" id="ProtNLM"/>
    </source>
</evidence>
<accession>A0ABW2U5F5</accession>
<gene>
    <name evidence="1" type="ORF">ACFQT0_10075</name>
</gene>
<dbReference type="PANTHER" id="PTHR22901:SF0">
    <property type="entry name" value="SIALATE O-ACETYLESTERASE"/>
    <property type="match status" value="1"/>
</dbReference>
<dbReference type="InterPro" id="IPR039329">
    <property type="entry name" value="SIAE"/>
</dbReference>
<dbReference type="PANTHER" id="PTHR22901">
    <property type="entry name" value="SIALATE O-ACETYLESTERASE"/>
    <property type="match status" value="1"/>
</dbReference>
<comment type="caution">
    <text evidence="1">The sequence shown here is derived from an EMBL/GenBank/DDBJ whole genome shotgun (WGS) entry which is preliminary data.</text>
</comment>
<evidence type="ECO:0000313" key="2">
    <source>
        <dbReference type="Proteomes" id="UP001596513"/>
    </source>
</evidence>
<evidence type="ECO:0000313" key="1">
    <source>
        <dbReference type="EMBL" id="MFC7667690.1"/>
    </source>
</evidence>
<dbReference type="RefSeq" id="WP_380202416.1">
    <property type="nucleotide sequence ID" value="NZ_JBHTEK010000001.1"/>
</dbReference>
<dbReference type="SUPFAM" id="SSF52266">
    <property type="entry name" value="SGNH hydrolase"/>
    <property type="match status" value="1"/>
</dbReference>
<protein>
    <recommendedName>
        <fullName evidence="3">Sialate O-acetylesterase domain-containing protein</fullName>
    </recommendedName>
</protein>
<keyword evidence="2" id="KW-1185">Reference proteome</keyword>